<proteinExistence type="predicted"/>
<name>A0A1E3KBR4_9TREE</name>
<sequence>MSEMDEDSRTRLRDYNRDRTREHRERKRQKKLEEEKASKDKEKSTTSTAQPDDNYDSRFPVDGEIPDFDDESNLPPLSQAEMDAMSANFGELWWESTQQQ</sequence>
<feature type="compositionally biased region" description="Basic and acidic residues" evidence="1">
    <location>
        <begin position="7"/>
        <end position="23"/>
    </location>
</feature>
<evidence type="ECO:0000256" key="1">
    <source>
        <dbReference type="SAM" id="MobiDB-lite"/>
    </source>
</evidence>
<evidence type="ECO:0008006" key="4">
    <source>
        <dbReference type="Google" id="ProtNLM"/>
    </source>
</evidence>
<feature type="compositionally biased region" description="Basic and acidic residues" evidence="1">
    <location>
        <begin position="31"/>
        <end position="44"/>
    </location>
</feature>
<dbReference type="Proteomes" id="UP000095149">
    <property type="component" value="Unassembled WGS sequence"/>
</dbReference>
<accession>A0A1E3KBR4</accession>
<evidence type="ECO:0000313" key="3">
    <source>
        <dbReference type="Proteomes" id="UP000095149"/>
    </source>
</evidence>
<protein>
    <recommendedName>
        <fullName evidence="4">BZIP domain-containing protein</fullName>
    </recommendedName>
</protein>
<dbReference type="AlphaFoldDB" id="A0A1E3KBR4"/>
<organism evidence="2 3">
    <name type="scientific">Cryptococcus amylolentus CBS 6273</name>
    <dbReference type="NCBI Taxonomy" id="1296118"/>
    <lineage>
        <taxon>Eukaryota</taxon>
        <taxon>Fungi</taxon>
        <taxon>Dikarya</taxon>
        <taxon>Basidiomycota</taxon>
        <taxon>Agaricomycotina</taxon>
        <taxon>Tremellomycetes</taxon>
        <taxon>Tremellales</taxon>
        <taxon>Cryptococcaceae</taxon>
        <taxon>Cryptococcus</taxon>
    </lineage>
</organism>
<comment type="caution">
    <text evidence="2">The sequence shown here is derived from an EMBL/GenBank/DDBJ whole genome shotgun (WGS) entry which is preliminary data.</text>
</comment>
<dbReference type="EMBL" id="MEKH01000002">
    <property type="protein sequence ID" value="ODO10416.1"/>
    <property type="molecule type" value="Genomic_DNA"/>
</dbReference>
<reference evidence="2 3" key="1">
    <citation type="submission" date="2016-06" db="EMBL/GenBank/DDBJ databases">
        <title>Evolution of pathogenesis and genome organization in the Tremellales.</title>
        <authorList>
            <person name="Cuomo C."/>
            <person name="Litvintseva A."/>
            <person name="Heitman J."/>
            <person name="Chen Y."/>
            <person name="Sun S."/>
            <person name="Springer D."/>
            <person name="Dromer F."/>
            <person name="Young S."/>
            <person name="Zeng Q."/>
            <person name="Chapman S."/>
            <person name="Gujja S."/>
            <person name="Saif S."/>
            <person name="Birren B."/>
        </authorList>
    </citation>
    <scope>NUCLEOTIDE SEQUENCE [LARGE SCALE GENOMIC DNA]</scope>
    <source>
        <strain evidence="2 3">CBS 6273</strain>
    </source>
</reference>
<feature type="region of interest" description="Disordered" evidence="1">
    <location>
        <begin position="1"/>
        <end position="83"/>
    </location>
</feature>
<evidence type="ECO:0000313" key="2">
    <source>
        <dbReference type="EMBL" id="ODO10416.1"/>
    </source>
</evidence>
<gene>
    <name evidence="2" type="ORF">I350_01011</name>
</gene>